<gene>
    <name evidence="1" type="ORF">NBRC116591_03460</name>
</gene>
<evidence type="ECO:0000313" key="1">
    <source>
        <dbReference type="EMBL" id="GAA6166536.1"/>
    </source>
</evidence>
<proteinExistence type="predicted"/>
<evidence type="ECO:0000313" key="2">
    <source>
        <dbReference type="Proteomes" id="UP001465153"/>
    </source>
</evidence>
<protein>
    <submittedName>
        <fullName evidence="1">DUF2066 domain-containing protein</fullName>
    </submittedName>
</protein>
<keyword evidence="2" id="KW-1185">Reference proteome</keyword>
<accession>A0ABQ0A4G2</accession>
<comment type="caution">
    <text evidence="1">The sequence shown here is derived from an EMBL/GenBank/DDBJ whole genome shotgun (WGS) entry which is preliminary data.</text>
</comment>
<sequence length="351" mass="38324">MLCSGLAQAVVVDDLFVATAAVENRSSEARDAGVALALQDVIVRVSGSEEYLQRPEIQRALKNSNVYLQEYQYVTGENDETLLSARFSQSAIERMFASAVIPVWPENRPRVFVALVSRSFPEGVQLVLNTPSDTDNSVHSLAYSAIIESADNRAIPITTPLLDLEDQLSMDADGLWGLQENAIDAAAARYSPDAILIGKLSQTSSGRWLIGWWFRHNAQFDIFESDSADLNTALDQGLATTAKFLAKTYAITSSSQTSGLNVRLSGIEEFLDYYHAVDYLSQLAVVESAQVTRINGLDIDLTLVLNGELSAFEDTLALDKKMERVQVLGTPGDQFGGSASPLPLRWLGQQP</sequence>
<organism evidence="1 2">
    <name type="scientific">Sessilibacter corallicola</name>
    <dbReference type="NCBI Taxonomy" id="2904075"/>
    <lineage>
        <taxon>Bacteria</taxon>
        <taxon>Pseudomonadati</taxon>
        <taxon>Pseudomonadota</taxon>
        <taxon>Gammaproteobacteria</taxon>
        <taxon>Cellvibrionales</taxon>
        <taxon>Cellvibrionaceae</taxon>
        <taxon>Sessilibacter</taxon>
    </lineage>
</organism>
<reference evidence="1 2" key="1">
    <citation type="submission" date="2024-04" db="EMBL/GenBank/DDBJ databases">
        <title>Draft genome sequence of Sessilibacter corallicola NBRC 116591.</title>
        <authorList>
            <person name="Miyakawa T."/>
            <person name="Kusuya Y."/>
            <person name="Miura T."/>
        </authorList>
    </citation>
    <scope>NUCLEOTIDE SEQUENCE [LARGE SCALE GENOMIC DNA]</scope>
    <source>
        <strain evidence="1 2">KU-00831-HH</strain>
    </source>
</reference>
<dbReference type="Pfam" id="PF09839">
    <property type="entry name" value="DUF2066"/>
    <property type="match status" value="1"/>
</dbReference>
<dbReference type="InterPro" id="IPR018642">
    <property type="entry name" value="DUF2066"/>
</dbReference>
<name>A0ABQ0A4G2_9GAMM</name>
<dbReference type="Proteomes" id="UP001465153">
    <property type="component" value="Unassembled WGS sequence"/>
</dbReference>
<dbReference type="EMBL" id="BAABWN010000001">
    <property type="protein sequence ID" value="GAA6166536.1"/>
    <property type="molecule type" value="Genomic_DNA"/>
</dbReference>